<evidence type="ECO:0000313" key="2">
    <source>
        <dbReference type="Proteomes" id="UP001476247"/>
    </source>
</evidence>
<accession>A0ABP9XZK7</accession>
<name>A0ABP9XZK7_9FUNG</name>
<organism evidence="1 2">
    <name type="scientific">Helicostylum pulchrum</name>
    <dbReference type="NCBI Taxonomy" id="562976"/>
    <lineage>
        <taxon>Eukaryota</taxon>
        <taxon>Fungi</taxon>
        <taxon>Fungi incertae sedis</taxon>
        <taxon>Mucoromycota</taxon>
        <taxon>Mucoromycotina</taxon>
        <taxon>Mucoromycetes</taxon>
        <taxon>Mucorales</taxon>
        <taxon>Mucorineae</taxon>
        <taxon>Mucoraceae</taxon>
        <taxon>Helicostylum</taxon>
    </lineage>
</organism>
<dbReference type="Proteomes" id="UP001476247">
    <property type="component" value="Unassembled WGS sequence"/>
</dbReference>
<dbReference type="EMBL" id="BAABUJ010000014">
    <property type="protein sequence ID" value="GAA5800156.1"/>
    <property type="molecule type" value="Genomic_DNA"/>
</dbReference>
<comment type="caution">
    <text evidence="1">The sequence shown here is derived from an EMBL/GenBank/DDBJ whole genome shotgun (WGS) entry which is preliminary data.</text>
</comment>
<gene>
    <name evidence="1" type="ORF">HPULCUR_005581</name>
</gene>
<sequence length="605" mass="69680">MMNVMSCDVSKKPIVIGINPEFKLTSEQCKRRRIDPMLSGLKAKYWSNPLKLVMAALKTIDNTVSVEVFTRRVQSFFTRMASSFATDIGLSKYSKACKDYFFDSKNKSDLQTIYLAKLQEKEMEFLDEETDKKVYTLRSRANTQKKIAAAAKEYLSAKFEADSLLKSLELESISSSQESTSSEDPVEPNQTDIIDVDHVFTKYNQTDSIGKRIKHEAVILHDQYIEHEITPAEKFVMEVGLSSVLDLSYPEDNHQGYLFSKEELKDLNDYFYRRFKLEETPKIPSMAVAHFESLTSMALEKGFFIALKYISKIQSLESTGEVLFNYLEIFRHVLIVLGEEKHLISAIVTNKKSIFEQDVYSIWFPIIKKLVCIGKIIRMKQGETVNSYTSKRKQDAYLNYEKVSGFKIDIRLLLDYEKYETDLCAGEVAIHSNDADKLTHDRSKCLREAKEIVDHHLEAGMKENVVGWTLQIAGLEACLMSVHLYREGLYVAITQKKLRFPQTVDELSGFMETLEGLEYLIITRPSYYTPPSDTRSASVLPLQLFGHRKHQLFHERIVIRYYDQEPEPLEKMGAEDMFGWANMSDGSWHNSVTGEKKDTSPYEYN</sequence>
<keyword evidence="2" id="KW-1185">Reference proteome</keyword>
<proteinExistence type="predicted"/>
<reference evidence="1 2" key="1">
    <citation type="submission" date="2024-04" db="EMBL/GenBank/DDBJ databases">
        <title>genome sequences of Mucor flavus KT1a and Helicostylum pulchrum KT1b strains isolation_sourced from the surface of a dry-aged beef.</title>
        <authorList>
            <person name="Toyotome T."/>
            <person name="Hosono M."/>
            <person name="Torimaru M."/>
            <person name="Fukuda K."/>
            <person name="Mikami N."/>
        </authorList>
    </citation>
    <scope>NUCLEOTIDE SEQUENCE [LARGE SCALE GENOMIC DNA]</scope>
    <source>
        <strain evidence="1 2">KT1b</strain>
    </source>
</reference>
<evidence type="ECO:0000313" key="1">
    <source>
        <dbReference type="EMBL" id="GAA5800156.1"/>
    </source>
</evidence>
<protein>
    <submittedName>
        <fullName evidence="1">Uncharacterized protein</fullName>
    </submittedName>
</protein>